<organism evidence="3 4">
    <name type="scientific">Bradyrhizobium macuxiense</name>
    <dbReference type="NCBI Taxonomy" id="1755647"/>
    <lineage>
        <taxon>Bacteria</taxon>
        <taxon>Pseudomonadati</taxon>
        <taxon>Pseudomonadota</taxon>
        <taxon>Alphaproteobacteria</taxon>
        <taxon>Hyphomicrobiales</taxon>
        <taxon>Nitrobacteraceae</taxon>
        <taxon>Bradyrhizobium</taxon>
    </lineage>
</organism>
<evidence type="ECO:0000313" key="3">
    <source>
        <dbReference type="EMBL" id="KWV50950.1"/>
    </source>
</evidence>
<keyword evidence="4" id="KW-1185">Reference proteome</keyword>
<protein>
    <submittedName>
        <fullName evidence="3">Cupin</fullName>
    </submittedName>
</protein>
<dbReference type="PANTHER" id="PTHR38599">
    <property type="entry name" value="CUPIN DOMAIN PROTEIN (AFU_ORTHOLOGUE AFUA_3G13620)"/>
    <property type="match status" value="1"/>
</dbReference>
<dbReference type="Proteomes" id="UP000057737">
    <property type="component" value="Unassembled WGS sequence"/>
</dbReference>
<dbReference type="RefSeq" id="WP_066511516.1">
    <property type="nucleotide sequence ID" value="NZ_LNCU01000092.1"/>
</dbReference>
<evidence type="ECO:0000313" key="4">
    <source>
        <dbReference type="Proteomes" id="UP000057737"/>
    </source>
</evidence>
<dbReference type="SUPFAM" id="SSF51182">
    <property type="entry name" value="RmlC-like cupins"/>
    <property type="match status" value="1"/>
</dbReference>
<feature type="chain" id="PRO_5007136930" evidence="1">
    <location>
        <begin position="21"/>
        <end position="139"/>
    </location>
</feature>
<feature type="domain" description="Cupin type-2" evidence="2">
    <location>
        <begin position="47"/>
        <end position="120"/>
    </location>
</feature>
<accession>A0A109JLF3</accession>
<dbReference type="EMBL" id="LNCU01000092">
    <property type="protein sequence ID" value="KWV50950.1"/>
    <property type="molecule type" value="Genomic_DNA"/>
</dbReference>
<dbReference type="InterPro" id="IPR014710">
    <property type="entry name" value="RmlC-like_jellyroll"/>
</dbReference>
<dbReference type="PANTHER" id="PTHR38599:SF1">
    <property type="entry name" value="CUPIN DOMAIN PROTEIN (AFU_ORTHOLOGUE AFUA_3G13620)"/>
    <property type="match status" value="1"/>
</dbReference>
<evidence type="ECO:0000259" key="2">
    <source>
        <dbReference type="Pfam" id="PF07883"/>
    </source>
</evidence>
<dbReference type="OrthoDB" id="9813436at2"/>
<keyword evidence="1" id="KW-0732">Signal</keyword>
<dbReference type="CDD" id="cd02234">
    <property type="entry name" value="cupin_BLR7677-like"/>
    <property type="match status" value="1"/>
</dbReference>
<reference evidence="3 4" key="1">
    <citation type="submission" date="2015-11" db="EMBL/GenBank/DDBJ databases">
        <title>Draft Genome Sequence of the Strain BR 10303 (Bradyrhizobium sp.) isolated from nodules of Centrolobium paraense.</title>
        <authorList>
            <person name="Zelli J.E."/>
            <person name="Simoes-Araujo J.L."/>
            <person name="Barauna A.C."/>
            <person name="Silva K."/>
        </authorList>
    </citation>
    <scope>NUCLEOTIDE SEQUENCE [LARGE SCALE GENOMIC DNA]</scope>
    <source>
        <strain evidence="3 4">BR 10303</strain>
    </source>
</reference>
<sequence length="139" mass="14847">MKILLPLLLACVALVSPAMAEDPHETVVPKFAHEIPNIPGKSLISVEVDYPPGGASLPHHHAKSGFLYVYVLSGAIESQLEGEAPRTYRAGDSFFEPPGSHHVLGRNLSKTEPAKLLAVFVADTNDKALTVPDSQGSKQ</sequence>
<proteinExistence type="predicted"/>
<gene>
    <name evidence="3" type="ORF">AS156_13570</name>
</gene>
<dbReference type="InterPro" id="IPR011051">
    <property type="entry name" value="RmlC_Cupin_sf"/>
</dbReference>
<dbReference type="AlphaFoldDB" id="A0A109JLF3"/>
<dbReference type="InterPro" id="IPR013096">
    <property type="entry name" value="Cupin_2"/>
</dbReference>
<comment type="caution">
    <text evidence="3">The sequence shown here is derived from an EMBL/GenBank/DDBJ whole genome shotgun (WGS) entry which is preliminary data.</text>
</comment>
<dbReference type="Pfam" id="PF07883">
    <property type="entry name" value="Cupin_2"/>
    <property type="match status" value="1"/>
</dbReference>
<evidence type="ECO:0000256" key="1">
    <source>
        <dbReference type="SAM" id="SignalP"/>
    </source>
</evidence>
<feature type="signal peptide" evidence="1">
    <location>
        <begin position="1"/>
        <end position="20"/>
    </location>
</feature>
<dbReference type="Gene3D" id="2.60.120.10">
    <property type="entry name" value="Jelly Rolls"/>
    <property type="match status" value="1"/>
</dbReference>
<name>A0A109JLF3_9BRAD</name>